<proteinExistence type="inferred from homology"/>
<dbReference type="Gene3D" id="3.40.50.12500">
    <property type="match status" value="1"/>
</dbReference>
<dbReference type="Pfam" id="PF01177">
    <property type="entry name" value="Asp_Glu_race"/>
    <property type="match status" value="1"/>
</dbReference>
<dbReference type="InterPro" id="IPR052186">
    <property type="entry name" value="Hydantoin_racemase-like"/>
</dbReference>
<evidence type="ECO:0000256" key="1">
    <source>
        <dbReference type="ARBA" id="ARBA00038414"/>
    </source>
</evidence>
<protein>
    <submittedName>
        <fullName evidence="2">Asp/Glu/hydantoin racemase</fullName>
    </submittedName>
</protein>
<comment type="similarity">
    <text evidence="1">Belongs to the HyuE racemase family.</text>
</comment>
<dbReference type="EMBL" id="QLMG01000021">
    <property type="protein sequence ID" value="RAK15596.1"/>
    <property type="molecule type" value="Genomic_DNA"/>
</dbReference>
<evidence type="ECO:0000313" key="2">
    <source>
        <dbReference type="EMBL" id="RAK15596.1"/>
    </source>
</evidence>
<accession>A0A327Y6F9</accession>
<dbReference type="GO" id="GO:0047661">
    <property type="term" value="F:amino-acid racemase activity"/>
    <property type="evidence" value="ECO:0007669"/>
    <property type="project" value="InterPro"/>
</dbReference>
<gene>
    <name evidence="2" type="ORF">ATI53_102119</name>
</gene>
<evidence type="ECO:0000313" key="3">
    <source>
        <dbReference type="Proteomes" id="UP000249165"/>
    </source>
</evidence>
<dbReference type="RefSeq" id="WP_223865938.1">
    <property type="nucleotide sequence ID" value="NZ_LIGK01000018.1"/>
</dbReference>
<sequence length="206" mass="20676">MRPLLMNPNSSAATTRAMLAIARRILPELMGWTAPEGPEMITDADALARAAVRVGGADLPPVAGIIVSAFGDPGRAALAARLTCPVVGIGAEAARAAGQGGRRFAVVTTTPGLRAGIDALMGEAGDYMGCYITPGDPRALMGDARALDAALLAQIRRAAAAGAKAAIIGGGPLGEAADRLADRSPIALVAPIPTAAAALKARLNLR</sequence>
<keyword evidence="3" id="KW-1185">Reference proteome</keyword>
<dbReference type="Proteomes" id="UP000249165">
    <property type="component" value="Unassembled WGS sequence"/>
</dbReference>
<dbReference type="AlphaFoldDB" id="A0A327Y6F9"/>
<dbReference type="InterPro" id="IPR015942">
    <property type="entry name" value="Asp/Glu/hydantoin_racemase"/>
</dbReference>
<dbReference type="PANTHER" id="PTHR28047">
    <property type="entry name" value="PROTEIN DCG1"/>
    <property type="match status" value="1"/>
</dbReference>
<reference evidence="2 3" key="1">
    <citation type="submission" date="2018-06" db="EMBL/GenBank/DDBJ databases">
        <title>Genomic Encyclopedia of Archaeal and Bacterial Type Strains, Phase II (KMG-II): from individual species to whole genera.</title>
        <authorList>
            <person name="Goeker M."/>
        </authorList>
    </citation>
    <scope>NUCLEOTIDE SEQUENCE [LARGE SCALE GENOMIC DNA]</scope>
    <source>
        <strain evidence="2 3">DSM 22011</strain>
    </source>
</reference>
<organism evidence="2 3">
    <name type="scientific">Salipiger aestuarii</name>
    <dbReference type="NCBI Taxonomy" id="568098"/>
    <lineage>
        <taxon>Bacteria</taxon>
        <taxon>Pseudomonadati</taxon>
        <taxon>Pseudomonadota</taxon>
        <taxon>Alphaproteobacteria</taxon>
        <taxon>Rhodobacterales</taxon>
        <taxon>Roseobacteraceae</taxon>
        <taxon>Salipiger</taxon>
    </lineage>
</organism>
<dbReference type="InterPro" id="IPR053714">
    <property type="entry name" value="Iso_Racemase_Enz_sf"/>
</dbReference>
<name>A0A327Y6F9_9RHOB</name>
<comment type="caution">
    <text evidence="2">The sequence shown here is derived from an EMBL/GenBank/DDBJ whole genome shotgun (WGS) entry which is preliminary data.</text>
</comment>
<dbReference type="PANTHER" id="PTHR28047:SF5">
    <property type="entry name" value="PROTEIN DCG1"/>
    <property type="match status" value="1"/>
</dbReference>